<reference evidence="8" key="1">
    <citation type="submission" date="2016-06" db="UniProtKB">
        <authorList>
            <consortium name="WormBaseParasite"/>
        </authorList>
    </citation>
    <scope>IDENTIFICATION</scope>
</reference>
<dbReference type="GO" id="GO:0033615">
    <property type="term" value="P:mitochondrial proton-transporting ATP synthase complex assembly"/>
    <property type="evidence" value="ECO:0007669"/>
    <property type="project" value="TreeGrafter"/>
</dbReference>
<evidence type="ECO:0000256" key="1">
    <source>
        <dbReference type="ARBA" id="ARBA00004173"/>
    </source>
</evidence>
<dbReference type="OrthoDB" id="5673at2759"/>
<evidence type="ECO:0000313" key="6">
    <source>
        <dbReference type="EMBL" id="VDP06824.1"/>
    </source>
</evidence>
<evidence type="ECO:0000313" key="7">
    <source>
        <dbReference type="Proteomes" id="UP000270296"/>
    </source>
</evidence>
<comment type="similarity">
    <text evidence="2">Belongs to the ATP12 family.</text>
</comment>
<evidence type="ECO:0000256" key="4">
    <source>
        <dbReference type="ARBA" id="ARBA00023128"/>
    </source>
</evidence>
<dbReference type="WBParaSite" id="SBAD_0000550301-mRNA-1">
    <property type="protein sequence ID" value="SBAD_0000550301-mRNA-1"/>
    <property type="gene ID" value="SBAD_0000550301"/>
</dbReference>
<dbReference type="EMBL" id="UZAM01008886">
    <property type="protein sequence ID" value="VDP06824.1"/>
    <property type="molecule type" value="Genomic_DNA"/>
</dbReference>
<keyword evidence="7" id="KW-1185">Reference proteome</keyword>
<dbReference type="Pfam" id="PF07542">
    <property type="entry name" value="ATP12"/>
    <property type="match status" value="1"/>
</dbReference>
<keyword evidence="3" id="KW-0809">Transit peptide</keyword>
<accession>A0A183INU0</accession>
<dbReference type="InterPro" id="IPR023335">
    <property type="entry name" value="ATP12_ortho_dom_sf"/>
</dbReference>
<dbReference type="InterPro" id="IPR011419">
    <property type="entry name" value="ATP12_ATP_synth-F1-assembly"/>
</dbReference>
<dbReference type="PANTHER" id="PTHR21013">
    <property type="entry name" value="ATP SYNTHASE MITOCHONDRIAL F1 COMPLEX ASSEMBLY FACTOR 2/ATP12 PROTEIN, MITOCHONDRIAL PRECURSOR"/>
    <property type="match status" value="1"/>
</dbReference>
<name>A0A183INU0_9BILA</name>
<dbReference type="GO" id="GO:0005739">
    <property type="term" value="C:mitochondrion"/>
    <property type="evidence" value="ECO:0007669"/>
    <property type="project" value="UniProtKB-SubCell"/>
</dbReference>
<comment type="subcellular location">
    <subcellularLocation>
        <location evidence="1">Mitochondrion</location>
    </subcellularLocation>
</comment>
<dbReference type="SUPFAM" id="SSF160909">
    <property type="entry name" value="ATP12-like"/>
    <property type="match status" value="1"/>
</dbReference>
<dbReference type="InterPro" id="IPR042272">
    <property type="entry name" value="ATP12_ATP_synth-F1-assembly_N"/>
</dbReference>
<evidence type="ECO:0000256" key="3">
    <source>
        <dbReference type="ARBA" id="ARBA00022946"/>
    </source>
</evidence>
<sequence>MTCGHRAALSLKRFYRYVDVAQNDKKQYLVSLDGRRIKTPLGNLFTVASEPLALAVMQEWDSQMFRVDMNRMHLTSLCITAIDNVANQTTDNIVDEILKFFDNDTLFFMCLRPEGLSELQKWRWGTMIDWAKVIINVHADYDTIMRYFSAYGFDALIGCSYAAEVLKSVLLLLALMEGRITVEEAVDLTTLEQQFQMKTWGRVEWAHDVEFHEMCSRLGAAMTFIYFSTNSQSTSKVSTDTKLE</sequence>
<dbReference type="AlphaFoldDB" id="A0A183INU0"/>
<keyword evidence="4" id="KW-0496">Mitochondrion</keyword>
<reference evidence="6 7" key="2">
    <citation type="submission" date="2018-11" db="EMBL/GenBank/DDBJ databases">
        <authorList>
            <consortium name="Pathogen Informatics"/>
        </authorList>
    </citation>
    <scope>NUCLEOTIDE SEQUENCE [LARGE SCALE GENOMIC DNA]</scope>
</reference>
<dbReference type="Gene3D" id="3.30.2180.10">
    <property type="entry name" value="ATP12-like"/>
    <property type="match status" value="1"/>
</dbReference>
<gene>
    <name evidence="6" type="ORF">SBAD_LOCUS5287</name>
</gene>
<protein>
    <submittedName>
        <fullName evidence="8">ATP synthase mitochondrial F1 complex assembly factor 2</fullName>
    </submittedName>
</protein>
<dbReference type="Proteomes" id="UP000270296">
    <property type="component" value="Unassembled WGS sequence"/>
</dbReference>
<organism evidence="8">
    <name type="scientific">Soboliphyme baturini</name>
    <dbReference type="NCBI Taxonomy" id="241478"/>
    <lineage>
        <taxon>Eukaryota</taxon>
        <taxon>Metazoa</taxon>
        <taxon>Ecdysozoa</taxon>
        <taxon>Nematoda</taxon>
        <taxon>Enoplea</taxon>
        <taxon>Dorylaimia</taxon>
        <taxon>Dioctophymatida</taxon>
        <taxon>Dioctophymatoidea</taxon>
        <taxon>Soboliphymatidae</taxon>
        <taxon>Soboliphyme</taxon>
    </lineage>
</organism>
<evidence type="ECO:0000256" key="5">
    <source>
        <dbReference type="ARBA" id="ARBA00023186"/>
    </source>
</evidence>
<evidence type="ECO:0000313" key="8">
    <source>
        <dbReference type="WBParaSite" id="SBAD_0000550301-mRNA-1"/>
    </source>
</evidence>
<dbReference type="PANTHER" id="PTHR21013:SF10">
    <property type="entry name" value="ATP SYNTHASE MITOCHONDRIAL F1 COMPLEX ASSEMBLY FACTOR 2"/>
    <property type="match status" value="1"/>
</dbReference>
<dbReference type="Gene3D" id="1.10.3580.10">
    <property type="entry name" value="ATP12 ATPase"/>
    <property type="match status" value="1"/>
</dbReference>
<keyword evidence="5" id="KW-0143">Chaperone</keyword>
<evidence type="ECO:0000256" key="2">
    <source>
        <dbReference type="ARBA" id="ARBA00008231"/>
    </source>
</evidence>
<proteinExistence type="inferred from homology"/>